<comment type="caution">
    <text evidence="6">The sequence shown here is derived from an EMBL/GenBank/DDBJ whole genome shotgun (WGS) entry which is preliminary data.</text>
</comment>
<dbReference type="InterPro" id="IPR011989">
    <property type="entry name" value="ARM-like"/>
</dbReference>
<evidence type="ECO:0000313" key="6">
    <source>
        <dbReference type="EMBL" id="TRX88232.1"/>
    </source>
</evidence>
<evidence type="ECO:0000256" key="2">
    <source>
        <dbReference type="ARBA" id="ARBA00022737"/>
    </source>
</evidence>
<dbReference type="InterPro" id="IPR013932">
    <property type="entry name" value="TATA-bd_TIP120"/>
</dbReference>
<name>A0A553HJU6_9PEZI</name>
<keyword evidence="2" id="KW-0677">Repeat</keyword>
<gene>
    <name evidence="6" type="ORF">FHL15_010857</name>
</gene>
<evidence type="ECO:0000313" key="7">
    <source>
        <dbReference type="Proteomes" id="UP000319160"/>
    </source>
</evidence>
<evidence type="ECO:0000259" key="5">
    <source>
        <dbReference type="Pfam" id="PF08623"/>
    </source>
</evidence>
<dbReference type="EMBL" id="VFLP01000094">
    <property type="protein sequence ID" value="TRX88232.1"/>
    <property type="molecule type" value="Genomic_DNA"/>
</dbReference>
<dbReference type="STRING" id="2512241.A0A553HJU6"/>
<keyword evidence="3" id="KW-0833">Ubl conjugation pathway</keyword>
<dbReference type="InterPro" id="IPR016024">
    <property type="entry name" value="ARM-type_fold"/>
</dbReference>
<protein>
    <recommendedName>
        <fullName evidence="5">TATA-binding protein interacting (TIP20) domain-containing protein</fullName>
    </recommendedName>
</protein>
<evidence type="ECO:0000256" key="1">
    <source>
        <dbReference type="ARBA" id="ARBA00007657"/>
    </source>
</evidence>
<feature type="compositionally biased region" description="Polar residues" evidence="4">
    <location>
        <begin position="621"/>
        <end position="630"/>
    </location>
</feature>
<dbReference type="InterPro" id="IPR039852">
    <property type="entry name" value="CAND1/CAND2"/>
</dbReference>
<dbReference type="Pfam" id="PF25782">
    <property type="entry name" value="TPR_CAND1"/>
    <property type="match status" value="1"/>
</dbReference>
<comment type="similarity">
    <text evidence="1">Belongs to the CAND family.</text>
</comment>
<proteinExistence type="inferred from homology"/>
<dbReference type="OrthoDB" id="6260732at2759"/>
<organism evidence="6 7">
    <name type="scientific">Xylaria flabelliformis</name>
    <dbReference type="NCBI Taxonomy" id="2512241"/>
    <lineage>
        <taxon>Eukaryota</taxon>
        <taxon>Fungi</taxon>
        <taxon>Dikarya</taxon>
        <taxon>Ascomycota</taxon>
        <taxon>Pezizomycotina</taxon>
        <taxon>Sordariomycetes</taxon>
        <taxon>Xylariomycetidae</taxon>
        <taxon>Xylariales</taxon>
        <taxon>Xylariaceae</taxon>
        <taxon>Xylaria</taxon>
    </lineage>
</organism>
<dbReference type="Gene3D" id="1.25.10.10">
    <property type="entry name" value="Leucine-rich Repeat Variant"/>
    <property type="match status" value="1"/>
</dbReference>
<dbReference type="Proteomes" id="UP000319160">
    <property type="component" value="Unassembled WGS sequence"/>
</dbReference>
<dbReference type="PANTHER" id="PTHR12696">
    <property type="entry name" value="TIP120"/>
    <property type="match status" value="1"/>
</dbReference>
<evidence type="ECO:0000256" key="3">
    <source>
        <dbReference type="ARBA" id="ARBA00022786"/>
    </source>
</evidence>
<dbReference type="SUPFAM" id="SSF48371">
    <property type="entry name" value="ARM repeat"/>
    <property type="match status" value="1"/>
</dbReference>
<dbReference type="GO" id="GO:0010265">
    <property type="term" value="P:SCF complex assembly"/>
    <property type="evidence" value="ECO:0007669"/>
    <property type="project" value="InterPro"/>
</dbReference>
<keyword evidence="7" id="KW-1185">Reference proteome</keyword>
<feature type="domain" description="TATA-binding protein interacting (TIP20)" evidence="5">
    <location>
        <begin position="1268"/>
        <end position="1468"/>
    </location>
</feature>
<feature type="region of interest" description="Disordered" evidence="4">
    <location>
        <begin position="477"/>
        <end position="512"/>
    </location>
</feature>
<evidence type="ECO:0000256" key="4">
    <source>
        <dbReference type="SAM" id="MobiDB-lite"/>
    </source>
</evidence>
<sequence length="1485" mass="162425">MSILGIARNGGEREAALHPTLPHTPPCSTPKLLPLPSCATQQLSLSLQLRDNITPALQVWIASAPSSTLFTYCSHNKTQPAKNIRNRTHSLPFICSSSFDRTVRPHISIASFKAAAMASSAINNPNPQTISHLLSRLSDADPDFRFMSLNDLHQILTKPKTDFLVHDYNTSSRIVDAVIKTLDDQNGEVQNLAVRCIGPLAAKIPTSVVTPMLEKLTMVEIKNSVDNSLPSLALRSAITSLQRPIPGVSPSREVLDTYNIISHVLIPRILGISPPGGASHSASRGLLDKSDPSPEAVDVLIEVVRCFGPLLQPLEVEKLQDVVVKVLEQPATPSPVKKRAVVALAVLAPFLTNDVLNAFIAKIQKSMAQPKISPVMLRLYITVLGSLSRAIPHQFGSHLPEIMPSVLSTLSQEQLQKYVDVVSTGEGHDPEFNEIREVALVALESFVASCSSQMRPYTDEVISACLRYLKFDPIYANDEDEDMEEDEEGEDDDEQLDDDEYEDDDDFDDDDDDSWKVRRCAAKALYTLISTRSTDLLDNGTLYRDVAAPLIRRFDEREESVRLEVISTLSLLIRKTGEGVIHSVTIDEEILQSLPDSRKRRRQSSGGFGHGNKAPYMGTPGLTSPTQESVPPTGPRADLSKLTPQLVKSSTKLLKGKQIATKQAVITLLDDLIAVQNGGLSQFFDQVMQPVVDVTKGVATNAGAKSTALSGGAASATATTLRMAVLRFTSDIAKTHSSSLFQPYLAKIVAGVVSAVNDKFYKISSEAIRTAEELIKAITPPRAKLTTQKYKPELLKLYDVIIDRTSANDADTEVRQRAIQALGTSIARTSTPDGLSLLQPEKRQAGLELLLDRMRNETTRLHAVRAIDNIAIFSSVPGSLDVNWIQAVTLELCGQLRKANRALRGSSILALQHMVMCPAVKGNLTVETINGIVTAIQPVVDANDTHLLSPALLTIAQLQLENPKLTASQDFVNALCDLIKRSISGSILDSLVVLVTNIGQSGMGQRLMQGVLSVGVAGDPTVVGKVAGALFVASNGNAGVAIESFIDELNMASKFSPPDTARQSLALAILGEIGLRLGSKSPLNPNIFLQQFGDEPDKVSVSAAVALGRAGAGNVSRYLPIILDATKQHGNHQYLLLQSIREVLHQVVTSSTDISAYERDIWEILFTSSTSEDNKAICAECIGRLAILKPKIYITKLQELLTSSSEGYRAVAVQALRYTLPDSDEIFDAELKSVLFDMILTVLKDDVLEIRRLGMTTLNSATHNKPELILPHLGELVPFVMAESTIKKELIREVQMGPFKHTVDDGLEARKVGSSLCSSASVVRMLIDHVQSAYETLYSLMETSYSRISSPEFYDRIIAGLDDDNDIRALCNLMLGKLIVIDPEETTRRLDTIAQCYRKTLSTKLKDNSVKQEHEKQEEANKSVLRVSLLLADKTKTTLQGPNNVPGAAGLQIQSQNPVWQQYWEWVNKDFDRQLKNLRDEIKET</sequence>
<reference evidence="7" key="1">
    <citation type="submission" date="2019-06" db="EMBL/GenBank/DDBJ databases">
        <title>Draft genome sequence of the griseofulvin-producing fungus Xylaria cubensis strain G536.</title>
        <authorList>
            <person name="Mead M.E."/>
            <person name="Raja H.A."/>
            <person name="Steenwyk J.L."/>
            <person name="Knowles S.L."/>
            <person name="Oberlies N.H."/>
            <person name="Rokas A."/>
        </authorList>
    </citation>
    <scope>NUCLEOTIDE SEQUENCE [LARGE SCALE GENOMIC DNA]</scope>
    <source>
        <strain evidence="7">G536</strain>
    </source>
</reference>
<dbReference type="Pfam" id="PF08623">
    <property type="entry name" value="TIP120"/>
    <property type="match status" value="1"/>
</dbReference>
<feature type="region of interest" description="Disordered" evidence="4">
    <location>
        <begin position="595"/>
        <end position="640"/>
    </location>
</feature>
<accession>A0A553HJU6</accession>